<dbReference type="AlphaFoldDB" id="A0A2W5NM45"/>
<dbReference type="EMBL" id="QFPX01000008">
    <property type="protein sequence ID" value="PZQ54562.1"/>
    <property type="molecule type" value="Genomic_DNA"/>
</dbReference>
<dbReference type="Proteomes" id="UP000249082">
    <property type="component" value="Unassembled WGS sequence"/>
</dbReference>
<keyword evidence="1" id="KW-0732">Signal</keyword>
<proteinExistence type="predicted"/>
<organism evidence="2 3">
    <name type="scientific">Novosphingobium pentaromativorans</name>
    <dbReference type="NCBI Taxonomy" id="205844"/>
    <lineage>
        <taxon>Bacteria</taxon>
        <taxon>Pseudomonadati</taxon>
        <taxon>Pseudomonadota</taxon>
        <taxon>Alphaproteobacteria</taxon>
        <taxon>Sphingomonadales</taxon>
        <taxon>Sphingomonadaceae</taxon>
        <taxon>Novosphingobium</taxon>
    </lineage>
</organism>
<evidence type="ECO:0000313" key="2">
    <source>
        <dbReference type="EMBL" id="PZQ54562.1"/>
    </source>
</evidence>
<feature type="chain" id="PRO_5015904156" description="Lipoprotein" evidence="1">
    <location>
        <begin position="20"/>
        <end position="178"/>
    </location>
</feature>
<reference evidence="2 3" key="1">
    <citation type="submission" date="2017-08" db="EMBL/GenBank/DDBJ databases">
        <title>Infants hospitalized years apart are colonized by the same room-sourced microbial strains.</title>
        <authorList>
            <person name="Brooks B."/>
            <person name="Olm M.R."/>
            <person name="Firek B.A."/>
            <person name="Baker R."/>
            <person name="Thomas B.C."/>
            <person name="Morowitz M.J."/>
            <person name="Banfield J.F."/>
        </authorList>
    </citation>
    <scope>NUCLEOTIDE SEQUENCE [LARGE SCALE GENOMIC DNA]</scope>
    <source>
        <strain evidence="2">S2_005_002_R2_33</strain>
    </source>
</reference>
<accession>A0A2W5NM45</accession>
<evidence type="ECO:0000256" key="1">
    <source>
        <dbReference type="SAM" id="SignalP"/>
    </source>
</evidence>
<gene>
    <name evidence="2" type="ORF">DI555_10985</name>
</gene>
<feature type="signal peptide" evidence="1">
    <location>
        <begin position="1"/>
        <end position="19"/>
    </location>
</feature>
<evidence type="ECO:0008006" key="4">
    <source>
        <dbReference type="Google" id="ProtNLM"/>
    </source>
</evidence>
<sequence>MQIPHWPALLSSAALMILAAGCKGGSEPSPAASPTMAEQTSAAEMETGEATAAASTGAVDSLSVYVGKYPLDKVGDYTFFAHPLVQEGVSRAVTDPKVLEAIAAIKGPVGPVMRKDNDIAASQCEQHNCGAHNYAVHVDATTNAVSSVCYYDEKAGPIATWYRPDGSKTSEGSGCSIG</sequence>
<protein>
    <recommendedName>
        <fullName evidence="4">Lipoprotein</fullName>
    </recommendedName>
</protein>
<name>A0A2W5NM45_9SPHN</name>
<comment type="caution">
    <text evidence="2">The sequence shown here is derived from an EMBL/GenBank/DDBJ whole genome shotgun (WGS) entry which is preliminary data.</text>
</comment>
<evidence type="ECO:0000313" key="3">
    <source>
        <dbReference type="Proteomes" id="UP000249082"/>
    </source>
</evidence>